<comment type="pathway">
    <text evidence="2">Cofactor biosynthesis; biotin biosynthesis; biotin from 7,8-diaminononanoate: step 1/2.</text>
</comment>
<reference evidence="3 4" key="1">
    <citation type="submission" date="2017-04" db="EMBL/GenBank/DDBJ databases">
        <title>Genomic insights into metabolism of Thermodesulfobium acidiphilum.</title>
        <authorList>
            <person name="Toshchakov S.V."/>
            <person name="Frolov E.N."/>
            <person name="Kublanov I.V."/>
            <person name="Samarov N.I."/>
            <person name="Novikov A."/>
            <person name="Lebedinsky A.V."/>
            <person name="Bonch-Osmolovskaya E.A."/>
            <person name="Chernyh N.A."/>
        </authorList>
    </citation>
    <scope>NUCLEOTIDE SEQUENCE [LARGE SCALE GENOMIC DNA]</scope>
    <source>
        <strain evidence="3 4">3127-1</strain>
    </source>
</reference>
<accession>A0A2R4W344</accession>
<dbReference type="GO" id="GO:0004141">
    <property type="term" value="F:dethiobiotin synthase activity"/>
    <property type="evidence" value="ECO:0007669"/>
    <property type="project" value="UniProtKB-UniRule"/>
</dbReference>
<keyword evidence="1 2" id="KW-0093">Biotin biosynthesis</keyword>
<evidence type="ECO:0000256" key="2">
    <source>
        <dbReference type="HAMAP-Rule" id="MF_00336"/>
    </source>
</evidence>
<proteinExistence type="inferred from homology"/>
<keyword evidence="2" id="KW-0436">Ligase</keyword>
<gene>
    <name evidence="2" type="primary">bioD</name>
    <name evidence="3" type="ORF">TDSAC_1780</name>
</gene>
<feature type="binding site" evidence="2">
    <location>
        <position position="47"/>
    </location>
    <ligand>
        <name>Mg(2+)</name>
        <dbReference type="ChEBI" id="CHEBI:18420"/>
    </ligand>
</feature>
<comment type="cofactor">
    <cofactor evidence="2">
        <name>Mg(2+)</name>
        <dbReference type="ChEBI" id="CHEBI:18420"/>
    </cofactor>
</comment>
<dbReference type="CDD" id="cd03109">
    <property type="entry name" value="DTBS"/>
    <property type="match status" value="1"/>
</dbReference>
<comment type="catalytic activity">
    <reaction evidence="2">
        <text>(7R,8S)-7,8-diammoniononanoate + CO2 + ATP = (4R,5S)-dethiobiotin + ADP + phosphate + 3 H(+)</text>
        <dbReference type="Rhea" id="RHEA:15805"/>
        <dbReference type="ChEBI" id="CHEBI:15378"/>
        <dbReference type="ChEBI" id="CHEBI:16526"/>
        <dbReference type="ChEBI" id="CHEBI:30616"/>
        <dbReference type="ChEBI" id="CHEBI:43474"/>
        <dbReference type="ChEBI" id="CHEBI:149469"/>
        <dbReference type="ChEBI" id="CHEBI:149473"/>
        <dbReference type="ChEBI" id="CHEBI:456216"/>
        <dbReference type="EC" id="6.3.3.3"/>
    </reaction>
</comment>
<dbReference type="HAMAP" id="MF_00336">
    <property type="entry name" value="BioD"/>
    <property type="match status" value="1"/>
</dbReference>
<keyword evidence="2" id="KW-0067">ATP-binding</keyword>
<dbReference type="RefSeq" id="WP_199919804.1">
    <property type="nucleotide sequence ID" value="NZ_CP020921.1"/>
</dbReference>
<dbReference type="GO" id="GO:0005524">
    <property type="term" value="F:ATP binding"/>
    <property type="evidence" value="ECO:0007669"/>
    <property type="project" value="UniProtKB-UniRule"/>
</dbReference>
<dbReference type="Proteomes" id="UP000244792">
    <property type="component" value="Chromosome"/>
</dbReference>
<comment type="similarity">
    <text evidence="2">Belongs to the dethiobiotin synthetase family.</text>
</comment>
<protein>
    <recommendedName>
        <fullName evidence="2">ATP-dependent dethiobiotin synthetase BioD</fullName>
        <ecNumber evidence="2">6.3.3.3</ecNumber>
    </recommendedName>
    <alternativeName>
        <fullName evidence="2">DTB synthetase</fullName>
        <shortName evidence="2">DTBS</shortName>
    </alternativeName>
    <alternativeName>
        <fullName evidence="2">Dethiobiotin synthase</fullName>
    </alternativeName>
</protein>
<dbReference type="AlphaFoldDB" id="A0A2R4W344"/>
<dbReference type="PANTHER" id="PTHR43210">
    <property type="entry name" value="DETHIOBIOTIN SYNTHETASE"/>
    <property type="match status" value="1"/>
</dbReference>
<dbReference type="EMBL" id="CP020921">
    <property type="protein sequence ID" value="AWB11116.1"/>
    <property type="molecule type" value="Genomic_DNA"/>
</dbReference>
<keyword evidence="2" id="KW-0963">Cytoplasm</keyword>
<keyword evidence="4" id="KW-1185">Reference proteome</keyword>
<dbReference type="GO" id="GO:0000287">
    <property type="term" value="F:magnesium ion binding"/>
    <property type="evidence" value="ECO:0007669"/>
    <property type="project" value="UniProtKB-UniRule"/>
</dbReference>
<keyword evidence="2" id="KW-0460">Magnesium</keyword>
<dbReference type="GO" id="GO:0009102">
    <property type="term" value="P:biotin biosynthetic process"/>
    <property type="evidence" value="ECO:0007669"/>
    <property type="project" value="UniProtKB-UniRule"/>
</dbReference>
<feature type="binding site" evidence="2">
    <location>
        <begin position="157"/>
        <end position="158"/>
    </location>
    <ligand>
        <name>ATP</name>
        <dbReference type="ChEBI" id="CHEBI:30616"/>
    </ligand>
</feature>
<dbReference type="EC" id="6.3.3.3" evidence="2"/>
<evidence type="ECO:0000256" key="1">
    <source>
        <dbReference type="ARBA" id="ARBA00022756"/>
    </source>
</evidence>
<dbReference type="NCBIfam" id="TIGR00347">
    <property type="entry name" value="bioD"/>
    <property type="match status" value="1"/>
</dbReference>
<evidence type="ECO:0000313" key="4">
    <source>
        <dbReference type="Proteomes" id="UP000244792"/>
    </source>
</evidence>
<feature type="binding site" evidence="2">
    <location>
        <position position="47"/>
    </location>
    <ligand>
        <name>ATP</name>
        <dbReference type="ChEBI" id="CHEBI:30616"/>
    </ligand>
</feature>
<feature type="binding site" evidence="2">
    <location>
        <position position="97"/>
    </location>
    <ligand>
        <name>Mg(2+)</name>
        <dbReference type="ChEBI" id="CHEBI:18420"/>
    </ligand>
</feature>
<dbReference type="InterPro" id="IPR004472">
    <property type="entry name" value="DTB_synth_BioD"/>
</dbReference>
<dbReference type="GO" id="GO:0005829">
    <property type="term" value="C:cytosol"/>
    <property type="evidence" value="ECO:0007669"/>
    <property type="project" value="TreeGrafter"/>
</dbReference>
<keyword evidence="2" id="KW-0547">Nucleotide-binding</keyword>
<dbReference type="UniPathway" id="UPA00078">
    <property type="reaction ID" value="UER00161"/>
</dbReference>
<feature type="active site" evidence="2">
    <location>
        <position position="36"/>
    </location>
</feature>
<feature type="binding site" evidence="2">
    <location>
        <position position="40"/>
    </location>
    <ligand>
        <name>substrate</name>
    </ligand>
</feature>
<feature type="binding site" evidence="2">
    <location>
        <position position="15"/>
    </location>
    <ligand>
        <name>Mg(2+)</name>
        <dbReference type="ChEBI" id="CHEBI:18420"/>
    </ligand>
</feature>
<comment type="subunit">
    <text evidence="2">Homodimer.</text>
</comment>
<evidence type="ECO:0000313" key="3">
    <source>
        <dbReference type="EMBL" id="AWB11116.1"/>
    </source>
</evidence>
<dbReference type="PIRSF" id="PIRSF006755">
    <property type="entry name" value="DTB_synth"/>
    <property type="match status" value="1"/>
</dbReference>
<keyword evidence="2" id="KW-0479">Metal-binding</keyword>
<dbReference type="Pfam" id="PF13500">
    <property type="entry name" value="AAA_26"/>
    <property type="match status" value="1"/>
</dbReference>
<sequence>MILFISATDTGVGKTYFSYLLAKKFLIEGKRTKYIKLVQTGYPKDNDSAFVSKSKVEAKTLYFGKDPLAPCFIFENFPIEEAISRIKTEEVDYTIVEGSGGLLVPLDKNNFIVDIPKRMSLKTIIVVPNKLGCINQTLLNLYYCDKEGIDLYGFALNDFFKETFDNFDILSKLTGKIKYRFKNEIITI</sequence>
<dbReference type="Gene3D" id="3.40.50.300">
    <property type="entry name" value="P-loop containing nucleotide triphosphate hydrolases"/>
    <property type="match status" value="1"/>
</dbReference>
<comment type="caution">
    <text evidence="2">Lacks conserved residue(s) required for the propagation of feature annotation.</text>
</comment>
<organism evidence="3 4">
    <name type="scientific">Thermodesulfobium acidiphilum</name>
    <dbReference type="NCBI Taxonomy" id="1794699"/>
    <lineage>
        <taxon>Bacteria</taxon>
        <taxon>Pseudomonadati</taxon>
        <taxon>Thermodesulfobiota</taxon>
        <taxon>Thermodesulfobiia</taxon>
        <taxon>Thermodesulfobiales</taxon>
        <taxon>Thermodesulfobiaceae</taxon>
        <taxon>Thermodesulfobium</taxon>
    </lineage>
</organism>
<dbReference type="InterPro" id="IPR027417">
    <property type="entry name" value="P-loop_NTPase"/>
</dbReference>
<comment type="subcellular location">
    <subcellularLocation>
        <location evidence="2">Cytoplasm</location>
    </subcellularLocation>
</comment>
<comment type="function">
    <text evidence="2">Catalyzes a mechanistically unusual reaction, the ATP-dependent insertion of CO2 between the N7 and N8 nitrogen atoms of 7,8-diaminopelargonic acid (DAPA, also called 7,8-diammoniononanoate) to form a ureido ring.</text>
</comment>
<dbReference type="KEGG" id="taci:TDSAC_1780"/>
<feature type="binding site" evidence="2">
    <location>
        <begin position="11"/>
        <end position="16"/>
    </location>
    <ligand>
        <name>ATP</name>
        <dbReference type="ChEBI" id="CHEBI:30616"/>
    </ligand>
</feature>
<feature type="binding site" evidence="2">
    <location>
        <begin position="97"/>
        <end position="100"/>
    </location>
    <ligand>
        <name>ATP</name>
        <dbReference type="ChEBI" id="CHEBI:30616"/>
    </ligand>
</feature>
<dbReference type="PANTHER" id="PTHR43210:SF5">
    <property type="entry name" value="DETHIOBIOTIN SYNTHETASE"/>
    <property type="match status" value="1"/>
</dbReference>
<dbReference type="SUPFAM" id="SSF52540">
    <property type="entry name" value="P-loop containing nucleoside triphosphate hydrolases"/>
    <property type="match status" value="1"/>
</dbReference>
<name>A0A2R4W344_THEAF</name>